<dbReference type="EMBL" id="JAOTOJ010000011">
    <property type="protein sequence ID" value="KAK9394257.1"/>
    <property type="molecule type" value="Genomic_DNA"/>
</dbReference>
<proteinExistence type="inferred from homology"/>
<protein>
    <submittedName>
        <fullName evidence="8">Neuroglobin-like</fullName>
    </submittedName>
</protein>
<comment type="similarity">
    <text evidence="1 5">Belongs to the globin family.</text>
</comment>
<dbReference type="Pfam" id="PF00042">
    <property type="entry name" value="Globin"/>
    <property type="match status" value="1"/>
</dbReference>
<evidence type="ECO:0000256" key="5">
    <source>
        <dbReference type="RuleBase" id="RU000356"/>
    </source>
</evidence>
<evidence type="ECO:0000256" key="3">
    <source>
        <dbReference type="ARBA" id="ARBA00022723"/>
    </source>
</evidence>
<accession>A0AAW1AYP8</accession>
<feature type="region of interest" description="Disordered" evidence="6">
    <location>
        <begin position="31"/>
        <end position="50"/>
    </location>
</feature>
<gene>
    <name evidence="8" type="ORF">NXF25_014785</name>
</gene>
<name>A0AAW1AYP8_CROAD</name>
<dbReference type="GO" id="GO:0020037">
    <property type="term" value="F:heme binding"/>
    <property type="evidence" value="ECO:0007669"/>
    <property type="project" value="InterPro"/>
</dbReference>
<organism evidence="8 9">
    <name type="scientific">Crotalus adamanteus</name>
    <name type="common">Eastern diamondback rattlesnake</name>
    <dbReference type="NCBI Taxonomy" id="8729"/>
    <lineage>
        <taxon>Eukaryota</taxon>
        <taxon>Metazoa</taxon>
        <taxon>Chordata</taxon>
        <taxon>Craniata</taxon>
        <taxon>Vertebrata</taxon>
        <taxon>Euteleostomi</taxon>
        <taxon>Lepidosauria</taxon>
        <taxon>Squamata</taxon>
        <taxon>Bifurcata</taxon>
        <taxon>Unidentata</taxon>
        <taxon>Episquamata</taxon>
        <taxon>Toxicofera</taxon>
        <taxon>Serpentes</taxon>
        <taxon>Colubroidea</taxon>
        <taxon>Viperidae</taxon>
        <taxon>Crotalinae</taxon>
        <taxon>Crotalus</taxon>
    </lineage>
</organism>
<keyword evidence="5" id="KW-0561">Oxygen transport</keyword>
<reference evidence="8 9" key="1">
    <citation type="journal article" date="2024" name="Proc. Natl. Acad. Sci. U.S.A.">
        <title>The genetic regulatory architecture and epigenomic basis for age-related changes in rattlesnake venom.</title>
        <authorList>
            <person name="Hogan M.P."/>
            <person name="Holding M.L."/>
            <person name="Nystrom G.S."/>
            <person name="Colston T.J."/>
            <person name="Bartlett D.A."/>
            <person name="Mason A.J."/>
            <person name="Ellsworth S.A."/>
            <person name="Rautsaw R.M."/>
            <person name="Lawrence K.C."/>
            <person name="Strickland J.L."/>
            <person name="He B."/>
            <person name="Fraser P."/>
            <person name="Margres M.J."/>
            <person name="Gilbert D.M."/>
            <person name="Gibbs H.L."/>
            <person name="Parkinson C.L."/>
            <person name="Rokyta D.R."/>
        </authorList>
    </citation>
    <scope>NUCLEOTIDE SEQUENCE [LARGE SCALE GENOMIC DNA]</scope>
    <source>
        <strain evidence="8">DRR0105</strain>
    </source>
</reference>
<dbReference type="PROSITE" id="PS01033">
    <property type="entry name" value="GLOBIN"/>
    <property type="match status" value="1"/>
</dbReference>
<feature type="region of interest" description="Disordered" evidence="6">
    <location>
        <begin position="1"/>
        <end position="23"/>
    </location>
</feature>
<dbReference type="InterPro" id="IPR050532">
    <property type="entry name" value="Globin-like_OT"/>
</dbReference>
<evidence type="ECO:0000256" key="2">
    <source>
        <dbReference type="ARBA" id="ARBA00022617"/>
    </source>
</evidence>
<comment type="caution">
    <text evidence="8">The sequence shown here is derived from an EMBL/GenBank/DDBJ whole genome shotgun (WGS) entry which is preliminary data.</text>
</comment>
<feature type="domain" description="Globin" evidence="7">
    <location>
        <begin position="169"/>
        <end position="317"/>
    </location>
</feature>
<keyword evidence="4" id="KW-0408">Iron</keyword>
<keyword evidence="3" id="KW-0479">Metal-binding</keyword>
<evidence type="ECO:0000313" key="9">
    <source>
        <dbReference type="Proteomes" id="UP001474421"/>
    </source>
</evidence>
<dbReference type="Gene3D" id="1.10.490.10">
    <property type="entry name" value="Globins"/>
    <property type="match status" value="1"/>
</dbReference>
<dbReference type="InterPro" id="IPR012292">
    <property type="entry name" value="Globin/Proto"/>
</dbReference>
<keyword evidence="9" id="KW-1185">Reference proteome</keyword>
<dbReference type="Proteomes" id="UP001474421">
    <property type="component" value="Unassembled WGS sequence"/>
</dbReference>
<evidence type="ECO:0000256" key="1">
    <source>
        <dbReference type="ARBA" id="ARBA00008705"/>
    </source>
</evidence>
<dbReference type="SUPFAM" id="SSF46458">
    <property type="entry name" value="Globin-like"/>
    <property type="match status" value="1"/>
</dbReference>
<dbReference type="PANTHER" id="PTHR46458:SF2">
    <property type="entry name" value="X GLOBIN"/>
    <property type="match status" value="1"/>
</dbReference>
<evidence type="ECO:0000256" key="4">
    <source>
        <dbReference type="ARBA" id="ARBA00023004"/>
    </source>
</evidence>
<evidence type="ECO:0000313" key="8">
    <source>
        <dbReference type="EMBL" id="KAK9394257.1"/>
    </source>
</evidence>
<keyword evidence="2 5" id="KW-0349">Heme</keyword>
<dbReference type="InterPro" id="IPR009050">
    <property type="entry name" value="Globin-like_sf"/>
</dbReference>
<evidence type="ECO:0000256" key="6">
    <source>
        <dbReference type="SAM" id="MobiDB-lite"/>
    </source>
</evidence>
<dbReference type="GO" id="GO:0046872">
    <property type="term" value="F:metal ion binding"/>
    <property type="evidence" value="ECO:0007669"/>
    <property type="project" value="UniProtKB-KW"/>
</dbReference>
<sequence>MRNHVPELSPSASPPPSEGFQAVQPFSLFNATEGWESSPRDSAHPGRRGFRQTLGSGGCLHVLQPVWDAPGWELQQSQESEGGRPQAGCESFALLSLQKESSRTRLFRLDHLRKPLRWVGKLAVQMGCAFSSTGDAADPAVSEAWRGSALGLEEEGADGSRGEGEGAFPLSQAQKEWIRESWNVLHKNIARVGIIVFIGLFETHPECKDVFFLFRDVDDLQQLKMSKELQAHGLRVMSFIEKSVARLDQEPKLEALAFQLGKNHFHYKAPPNYYEYIGIQFIQAVRPILKDDWTLEVEKAWQGLFRYLVAVMHRGFHNEGKRLGGSPFLPPQTAEMESTPDQI</sequence>
<dbReference type="GO" id="GO:0019825">
    <property type="term" value="F:oxygen binding"/>
    <property type="evidence" value="ECO:0007669"/>
    <property type="project" value="InterPro"/>
</dbReference>
<dbReference type="InterPro" id="IPR000971">
    <property type="entry name" value="Globin"/>
</dbReference>
<dbReference type="CDD" id="cd12137">
    <property type="entry name" value="GbX"/>
    <property type="match status" value="1"/>
</dbReference>
<dbReference type="PRINTS" id="PR00188">
    <property type="entry name" value="PLANTGLOBIN"/>
</dbReference>
<evidence type="ECO:0000259" key="7">
    <source>
        <dbReference type="PROSITE" id="PS01033"/>
    </source>
</evidence>
<dbReference type="AlphaFoldDB" id="A0AAW1AYP8"/>
<feature type="region of interest" description="Disordered" evidence="6">
    <location>
        <begin position="323"/>
        <end position="343"/>
    </location>
</feature>
<dbReference type="GO" id="GO:0005344">
    <property type="term" value="F:oxygen carrier activity"/>
    <property type="evidence" value="ECO:0007669"/>
    <property type="project" value="UniProtKB-KW"/>
</dbReference>
<keyword evidence="5" id="KW-0813">Transport</keyword>
<dbReference type="PANTHER" id="PTHR46458">
    <property type="entry name" value="BLR2807 PROTEIN"/>
    <property type="match status" value="1"/>
</dbReference>